<organism evidence="1 2">
    <name type="scientific">Rotaria sordida</name>
    <dbReference type="NCBI Taxonomy" id="392033"/>
    <lineage>
        <taxon>Eukaryota</taxon>
        <taxon>Metazoa</taxon>
        <taxon>Spiralia</taxon>
        <taxon>Gnathifera</taxon>
        <taxon>Rotifera</taxon>
        <taxon>Eurotatoria</taxon>
        <taxon>Bdelloidea</taxon>
        <taxon>Philodinida</taxon>
        <taxon>Philodinidae</taxon>
        <taxon>Rotaria</taxon>
    </lineage>
</organism>
<feature type="non-terminal residue" evidence="1">
    <location>
        <position position="1"/>
    </location>
</feature>
<dbReference type="AlphaFoldDB" id="A0A820LCZ2"/>
<evidence type="ECO:0000313" key="1">
    <source>
        <dbReference type="EMBL" id="CAF4355428.1"/>
    </source>
</evidence>
<sequence length="45" mass="5210">RKKLQFNLLDGLTFLQEHLQIVDLTILNFEQTAENTNLSTISTTF</sequence>
<protein>
    <submittedName>
        <fullName evidence="1">Uncharacterized protein</fullName>
    </submittedName>
</protein>
<reference evidence="1" key="1">
    <citation type="submission" date="2021-02" db="EMBL/GenBank/DDBJ databases">
        <authorList>
            <person name="Nowell W R."/>
        </authorList>
    </citation>
    <scope>NUCLEOTIDE SEQUENCE</scope>
</reference>
<comment type="caution">
    <text evidence="1">The sequence shown here is derived from an EMBL/GenBank/DDBJ whole genome shotgun (WGS) entry which is preliminary data.</text>
</comment>
<name>A0A820LCZ2_9BILA</name>
<proteinExistence type="predicted"/>
<dbReference type="EMBL" id="CAJOBD010052359">
    <property type="protein sequence ID" value="CAF4355428.1"/>
    <property type="molecule type" value="Genomic_DNA"/>
</dbReference>
<dbReference type="Proteomes" id="UP000663836">
    <property type="component" value="Unassembled WGS sequence"/>
</dbReference>
<gene>
    <name evidence="1" type="ORF">JBS370_LOCUS42061</name>
</gene>
<evidence type="ECO:0000313" key="2">
    <source>
        <dbReference type="Proteomes" id="UP000663836"/>
    </source>
</evidence>
<accession>A0A820LCZ2</accession>